<evidence type="ECO:0000313" key="9">
    <source>
        <dbReference type="EMBL" id="EGA94200.1"/>
    </source>
</evidence>
<comment type="caution">
    <text evidence="9">The sequence shown here is derived from an EMBL/GenBank/DDBJ whole genome shotgun (WGS) entry which is preliminary data.</text>
</comment>
<dbReference type="InterPro" id="IPR027417">
    <property type="entry name" value="P-loop_NTPase"/>
</dbReference>
<organism evidence="9 10">
    <name type="scientific">Clostridium symbiosum (strain WAL-14163)</name>
    <dbReference type="NCBI Taxonomy" id="742740"/>
    <lineage>
        <taxon>Bacteria</taxon>
        <taxon>Bacillati</taxon>
        <taxon>Bacillota</taxon>
        <taxon>Clostridia</taxon>
        <taxon>Lachnospirales</taxon>
        <taxon>Lachnospiraceae</taxon>
        <taxon>Otoolea</taxon>
    </lineage>
</organism>
<evidence type="ECO:0000256" key="5">
    <source>
        <dbReference type="ARBA" id="ARBA00022840"/>
    </source>
</evidence>
<name>E7GM24_CLOS6</name>
<dbReference type="AlphaFoldDB" id="E7GM24"/>
<dbReference type="PANTHER" id="PTHR11059:SF0">
    <property type="entry name" value="DNA REPAIR PROTEIN RECN"/>
    <property type="match status" value="1"/>
</dbReference>
<feature type="coiled-coil region" evidence="8">
    <location>
        <begin position="228"/>
        <end position="289"/>
    </location>
</feature>
<keyword evidence="8" id="KW-0175">Coiled coil</keyword>
<dbReference type="GO" id="GO:0005524">
    <property type="term" value="F:ATP binding"/>
    <property type="evidence" value="ECO:0007669"/>
    <property type="project" value="UniProtKB-KW"/>
</dbReference>
<protein>
    <recommendedName>
        <fullName evidence="2">DNA repair protein RecN</fullName>
    </recommendedName>
    <alternativeName>
        <fullName evidence="7">Recombination protein N</fullName>
    </alternativeName>
</protein>
<evidence type="ECO:0000256" key="2">
    <source>
        <dbReference type="ARBA" id="ARBA00021315"/>
    </source>
</evidence>
<dbReference type="GO" id="GO:0006310">
    <property type="term" value="P:DNA recombination"/>
    <property type="evidence" value="ECO:0007669"/>
    <property type="project" value="InterPro"/>
</dbReference>
<proteinExistence type="inferred from homology"/>
<evidence type="ECO:0000256" key="6">
    <source>
        <dbReference type="ARBA" id="ARBA00023204"/>
    </source>
</evidence>
<dbReference type="Gene3D" id="3.40.50.300">
    <property type="entry name" value="P-loop containing nucleotide triphosphate hydrolases"/>
    <property type="match status" value="1"/>
</dbReference>
<accession>E7GM24</accession>
<keyword evidence="4" id="KW-0227">DNA damage</keyword>
<evidence type="ECO:0000256" key="1">
    <source>
        <dbReference type="ARBA" id="ARBA00009441"/>
    </source>
</evidence>
<dbReference type="GO" id="GO:0009432">
    <property type="term" value="P:SOS response"/>
    <property type="evidence" value="ECO:0007669"/>
    <property type="project" value="TreeGrafter"/>
</dbReference>
<dbReference type="CDD" id="cd03241">
    <property type="entry name" value="ABC_RecN"/>
    <property type="match status" value="1"/>
</dbReference>
<dbReference type="STRING" id="1512.GCA_900049235_02139"/>
<evidence type="ECO:0000256" key="7">
    <source>
        <dbReference type="ARBA" id="ARBA00033408"/>
    </source>
</evidence>
<dbReference type="SUPFAM" id="SSF52540">
    <property type="entry name" value="P-loop containing nucleoside triphosphate hydrolases"/>
    <property type="match status" value="1"/>
</dbReference>
<evidence type="ECO:0000256" key="4">
    <source>
        <dbReference type="ARBA" id="ARBA00022763"/>
    </source>
</evidence>
<gene>
    <name evidence="9" type="ORF">HMPREF9474_01969</name>
</gene>
<keyword evidence="10" id="KW-1185">Reference proteome</keyword>
<keyword evidence="6" id="KW-0234">DNA repair</keyword>
<evidence type="ECO:0000256" key="8">
    <source>
        <dbReference type="SAM" id="Coils"/>
    </source>
</evidence>
<dbReference type="PANTHER" id="PTHR11059">
    <property type="entry name" value="DNA REPAIR PROTEIN RECN"/>
    <property type="match status" value="1"/>
</dbReference>
<evidence type="ECO:0000313" key="10">
    <source>
        <dbReference type="Proteomes" id="UP000002970"/>
    </source>
</evidence>
<dbReference type="FunFam" id="3.40.50.300:FF:000356">
    <property type="entry name" value="DNA repair protein RecN"/>
    <property type="match status" value="1"/>
</dbReference>
<dbReference type="HOGENOM" id="CLU_018297_3_1_9"/>
<dbReference type="InterPro" id="IPR004604">
    <property type="entry name" value="DNA_recomb/repair_RecN"/>
</dbReference>
<keyword evidence="5" id="KW-0067">ATP-binding</keyword>
<comment type="similarity">
    <text evidence="1">Belongs to the RecN family.</text>
</comment>
<reference evidence="9 10" key="1">
    <citation type="submission" date="2010-12" db="EMBL/GenBank/DDBJ databases">
        <title>The Genome Sequence of Clostridium symbiosum strain WAL-14163.</title>
        <authorList>
            <person name="Earl A."/>
            <person name="Ward D."/>
            <person name="Feldgarden M."/>
            <person name="Gevers D."/>
            <person name="Finegold S.M."/>
            <person name="Summanen P.H."/>
            <person name="Molitoris D.R."/>
            <person name="Vaisanen M.L."/>
            <person name="Daigneault M."/>
            <person name="Young S.K."/>
            <person name="Zeng Q."/>
            <person name="Gargeya S."/>
            <person name="Fitzgerald M."/>
            <person name="Haas B."/>
            <person name="Abouelleil A."/>
            <person name="Alvarado L."/>
            <person name="Arachchi H.M."/>
            <person name="Berlin A."/>
            <person name="Brown A."/>
            <person name="Chapman S.B."/>
            <person name="Chen Z."/>
            <person name="Dunbar C."/>
            <person name="Freedman E."/>
            <person name="Gearin G."/>
            <person name="Gellesch M."/>
            <person name="Goldberg J."/>
            <person name="Griggs A."/>
            <person name="Gujja S."/>
            <person name="Heilman E."/>
            <person name="Heiman D."/>
            <person name="Howarth C."/>
            <person name="Larson L."/>
            <person name="Lui A."/>
            <person name="MacDonald P.J.P."/>
            <person name="Mehta T."/>
            <person name="Montmayeur A."/>
            <person name="Murphy C."/>
            <person name="Neiman D."/>
            <person name="Pearson M."/>
            <person name="Priest M."/>
            <person name="Roberts A."/>
            <person name="Saif S."/>
            <person name="Shea T."/>
            <person name="Shenoy N."/>
            <person name="Sisk P."/>
            <person name="Stolte C."/>
            <person name="Sykes S."/>
            <person name="White J."/>
            <person name="Yandava C."/>
            <person name="Nusbaum C."/>
            <person name="Birren B."/>
        </authorList>
    </citation>
    <scope>NUCLEOTIDE SEQUENCE [LARGE SCALE GENOMIC DNA]</scope>
    <source>
        <strain evidence="9 10">WAL-14163</strain>
    </source>
</reference>
<keyword evidence="3" id="KW-0547">Nucleotide-binding</keyword>
<dbReference type="GO" id="GO:0006281">
    <property type="term" value="P:DNA repair"/>
    <property type="evidence" value="ECO:0007669"/>
    <property type="project" value="UniProtKB-KW"/>
</dbReference>
<evidence type="ECO:0000256" key="3">
    <source>
        <dbReference type="ARBA" id="ARBA00022741"/>
    </source>
</evidence>
<dbReference type="GO" id="GO:0043590">
    <property type="term" value="C:bacterial nucleoid"/>
    <property type="evidence" value="ECO:0007669"/>
    <property type="project" value="TreeGrafter"/>
</dbReference>
<dbReference type="Proteomes" id="UP000002970">
    <property type="component" value="Unassembled WGS sequence"/>
</dbReference>
<dbReference type="EMBL" id="ADLQ01000046">
    <property type="protein sequence ID" value="EGA94200.1"/>
    <property type="molecule type" value="Genomic_DNA"/>
</dbReference>
<sequence>MYPDDDSLIIISKKIMPARSISKINGETVTSARLREITGLLIDIHGQHEHQSLLYHARHLEILDEYGKNRTAGLKQKIEKEYHAYIELRKKLESLNLNQEQRLREMDFCRFEIDEIENADLKPGEEEECQSVYRRFSNAKRITESLALAHEAVSTDEISRALRAVDDAMQYDEELMSIRDQLYDVDSLLSDLTREISAHLEEMTFDGDSFNQVEERLDLIRNLESKYGKTIEDVLKSLEEKKKKLEELENYDLLRLHTEKELKASEDRLEELSAALSKLRQEIAGELSDKIEDGLKELNFLDVKFAMEFRRLSHFTPAGYDEAEFMISTNPGEPVRPLGMVASGGELSRIMLAVKTVLAETDDIPTLIFDEIDTGISGRTAQMVSEKLRVIARSHQVICITHLPQIAAMADSHFEIRKSVEEGRTTTTIRPLDREQMTEELARLLGGAEITETVRQNAREMKELADGKKGLAVR</sequence>
<dbReference type="eggNOG" id="COG0497">
    <property type="taxonomic scope" value="Bacteria"/>
</dbReference>